<dbReference type="InterPro" id="IPR036389">
    <property type="entry name" value="RNase_III_sf"/>
</dbReference>
<evidence type="ECO:0000256" key="1">
    <source>
        <dbReference type="ARBA" id="ARBA00022801"/>
    </source>
</evidence>
<dbReference type="GO" id="GO:0030422">
    <property type="term" value="P:siRNA processing"/>
    <property type="evidence" value="ECO:0007669"/>
    <property type="project" value="TreeGrafter"/>
</dbReference>
<dbReference type="CDD" id="cd00593">
    <property type="entry name" value="RIBOc"/>
    <property type="match status" value="1"/>
</dbReference>
<evidence type="ECO:0000313" key="4">
    <source>
        <dbReference type="Proteomes" id="UP001295794"/>
    </source>
</evidence>
<dbReference type="SUPFAM" id="SSF69065">
    <property type="entry name" value="RNase III domain-like"/>
    <property type="match status" value="1"/>
</dbReference>
<dbReference type="PROSITE" id="PS00517">
    <property type="entry name" value="RNASE_3_1"/>
    <property type="match status" value="1"/>
</dbReference>
<comment type="caution">
    <text evidence="3">The sequence shown here is derived from an EMBL/GenBank/DDBJ whole genome shotgun (WGS) entry which is preliminary data.</text>
</comment>
<dbReference type="EMBL" id="CAVNYO010000436">
    <property type="protein sequence ID" value="CAK5279436.1"/>
    <property type="molecule type" value="Genomic_DNA"/>
</dbReference>
<feature type="non-terminal residue" evidence="3">
    <location>
        <position position="1"/>
    </location>
</feature>
<dbReference type="PROSITE" id="PS50142">
    <property type="entry name" value="RNASE_3_2"/>
    <property type="match status" value="1"/>
</dbReference>
<accession>A0AAD2HQF2</accession>
<dbReference type="GO" id="GO:0005634">
    <property type="term" value="C:nucleus"/>
    <property type="evidence" value="ECO:0007669"/>
    <property type="project" value="TreeGrafter"/>
</dbReference>
<evidence type="ECO:0000259" key="2">
    <source>
        <dbReference type="PROSITE" id="PS50142"/>
    </source>
</evidence>
<keyword evidence="1" id="KW-0378">Hydrolase</keyword>
<organism evidence="3 4">
    <name type="scientific">Mycena citricolor</name>
    <dbReference type="NCBI Taxonomy" id="2018698"/>
    <lineage>
        <taxon>Eukaryota</taxon>
        <taxon>Fungi</taxon>
        <taxon>Dikarya</taxon>
        <taxon>Basidiomycota</taxon>
        <taxon>Agaricomycotina</taxon>
        <taxon>Agaricomycetes</taxon>
        <taxon>Agaricomycetidae</taxon>
        <taxon>Agaricales</taxon>
        <taxon>Marasmiineae</taxon>
        <taxon>Mycenaceae</taxon>
        <taxon>Mycena</taxon>
    </lineage>
</organism>
<dbReference type="PANTHER" id="PTHR14950:SF37">
    <property type="entry name" value="ENDORIBONUCLEASE DICER"/>
    <property type="match status" value="1"/>
</dbReference>
<dbReference type="GO" id="GO:0003723">
    <property type="term" value="F:RNA binding"/>
    <property type="evidence" value="ECO:0007669"/>
    <property type="project" value="TreeGrafter"/>
</dbReference>
<dbReference type="Gene3D" id="1.10.1520.10">
    <property type="entry name" value="Ribonuclease III domain"/>
    <property type="match status" value="1"/>
</dbReference>
<protein>
    <recommendedName>
        <fullName evidence="2">RNase III domain-containing protein</fullName>
    </recommendedName>
</protein>
<dbReference type="PANTHER" id="PTHR14950">
    <property type="entry name" value="DICER-RELATED"/>
    <property type="match status" value="1"/>
</dbReference>
<sequence length="318" mass="35551">KDIGLEAFLTCESRNISTWHGHMQRARSDELAGSRLVKRKFPRRSLQDCMEAILGASFVTGGINMALRCGSALGVDFGGCIPWESRFHLRETSPVSFTFSRLEGALGYQFRSQRLLIEALTHPSFDNQSTSSYQRLEFLGDAVLELVVVDYLYRKFPAANSGQLSWARSRVVCAPALATVGVQRLQLHQSLLVNNFELSREMERHVPLLQACSPLETVQRGWRYDPPKALSDVFESVIGAVFVDSGYDYQRTALVVEHVMSDLLDVLSPAVQRNPISELMEWAAAAGCLSPKRILFKSVGYLFQLATQLQLSHSSSFK</sequence>
<keyword evidence="4" id="KW-1185">Reference proteome</keyword>
<name>A0AAD2HQF2_9AGAR</name>
<dbReference type="GO" id="GO:0004525">
    <property type="term" value="F:ribonuclease III activity"/>
    <property type="evidence" value="ECO:0007669"/>
    <property type="project" value="InterPro"/>
</dbReference>
<proteinExistence type="predicted"/>
<reference evidence="3" key="1">
    <citation type="submission" date="2023-11" db="EMBL/GenBank/DDBJ databases">
        <authorList>
            <person name="De Vega J J."/>
            <person name="De Vega J J."/>
        </authorList>
    </citation>
    <scope>NUCLEOTIDE SEQUENCE</scope>
</reference>
<dbReference type="GO" id="GO:0005737">
    <property type="term" value="C:cytoplasm"/>
    <property type="evidence" value="ECO:0007669"/>
    <property type="project" value="TreeGrafter"/>
</dbReference>
<dbReference type="Proteomes" id="UP001295794">
    <property type="component" value="Unassembled WGS sequence"/>
</dbReference>
<gene>
    <name evidence="3" type="ORF">MYCIT1_LOCUS29487</name>
</gene>
<dbReference type="SMART" id="SM00535">
    <property type="entry name" value="RIBOc"/>
    <property type="match status" value="1"/>
</dbReference>
<dbReference type="InterPro" id="IPR000999">
    <property type="entry name" value="RNase_III_dom"/>
</dbReference>
<feature type="non-terminal residue" evidence="3">
    <location>
        <position position="318"/>
    </location>
</feature>
<evidence type="ECO:0000313" key="3">
    <source>
        <dbReference type="EMBL" id="CAK5279436.1"/>
    </source>
</evidence>
<feature type="domain" description="RNase III" evidence="2">
    <location>
        <begin position="99"/>
        <end position="246"/>
    </location>
</feature>
<dbReference type="Pfam" id="PF00636">
    <property type="entry name" value="Ribonuclease_3"/>
    <property type="match status" value="1"/>
</dbReference>
<dbReference type="AlphaFoldDB" id="A0AAD2HQF2"/>